<protein>
    <submittedName>
        <fullName evidence="1">Uncharacterized protein</fullName>
    </submittedName>
</protein>
<name>A0A8S5TVD3_9VIRU</name>
<accession>A0A8S5TVD3</accession>
<dbReference type="EMBL" id="BK015939">
    <property type="protein sequence ID" value="DAF86164.1"/>
    <property type="molecule type" value="Genomic_DNA"/>
</dbReference>
<sequence length="42" mass="5140">MEINHRFRGCVSYYILIKLRRYDFEINREKPGNTRLIIIGIQ</sequence>
<organism evidence="1">
    <name type="scientific">Microviridae sp. cttoc6</name>
    <dbReference type="NCBI Taxonomy" id="2825009"/>
    <lineage>
        <taxon>Viruses</taxon>
        <taxon>Monodnaviria</taxon>
        <taxon>Sangervirae</taxon>
        <taxon>Phixviricota</taxon>
        <taxon>Malgrandaviricetes</taxon>
        <taxon>Petitvirales</taxon>
        <taxon>Microviridae</taxon>
    </lineage>
</organism>
<proteinExistence type="predicted"/>
<reference evidence="1" key="1">
    <citation type="journal article" date="2021" name="Proc. Natl. Acad. Sci. U.S.A.">
        <title>A Catalog of Tens of Thousands of Viruses from Human Metagenomes Reveals Hidden Associations with Chronic Diseases.</title>
        <authorList>
            <person name="Tisza M.J."/>
            <person name="Buck C.B."/>
        </authorList>
    </citation>
    <scope>NUCLEOTIDE SEQUENCE</scope>
    <source>
        <strain evidence="1">Cttoc6</strain>
    </source>
</reference>
<evidence type="ECO:0000313" key="1">
    <source>
        <dbReference type="EMBL" id="DAF86164.1"/>
    </source>
</evidence>